<dbReference type="SUPFAM" id="SSF49764">
    <property type="entry name" value="HSP20-like chaperones"/>
    <property type="match status" value="1"/>
</dbReference>
<evidence type="ECO:0000313" key="4">
    <source>
        <dbReference type="EMBL" id="CUR34767.1"/>
    </source>
</evidence>
<keyword evidence="5" id="KW-1185">Reference proteome</keyword>
<dbReference type="Pfam" id="PF00011">
    <property type="entry name" value="HSP20"/>
    <property type="match status" value="1"/>
</dbReference>
<dbReference type="EMBL" id="CZDF01000172">
    <property type="protein sequence ID" value="CUR34767.1"/>
    <property type="molecule type" value="Genomic_DNA"/>
</dbReference>
<name>A0A1J1LQQ9_9CYAN</name>
<organism evidence="4 5">
    <name type="scientific">Planktothrix tepida PCC 9214</name>
    <dbReference type="NCBI Taxonomy" id="671072"/>
    <lineage>
        <taxon>Bacteria</taxon>
        <taxon>Bacillati</taxon>
        <taxon>Cyanobacteriota</taxon>
        <taxon>Cyanophyceae</taxon>
        <taxon>Oscillatoriophycideae</taxon>
        <taxon>Oscillatoriales</taxon>
        <taxon>Microcoleaceae</taxon>
        <taxon>Planktothrix</taxon>
    </lineage>
</organism>
<accession>A0A1J1LQQ9</accession>
<reference evidence="5" key="1">
    <citation type="submission" date="2015-10" db="EMBL/GenBank/DDBJ databases">
        <authorList>
            <person name="Regsiter A."/>
            <person name="william w."/>
        </authorList>
    </citation>
    <scope>NUCLEOTIDE SEQUENCE [LARGE SCALE GENOMIC DNA]</scope>
</reference>
<evidence type="ECO:0000313" key="5">
    <source>
        <dbReference type="Proteomes" id="UP000184315"/>
    </source>
</evidence>
<evidence type="ECO:0000256" key="1">
    <source>
        <dbReference type="PROSITE-ProRule" id="PRU00285"/>
    </source>
</evidence>
<protein>
    <recommendedName>
        <fullName evidence="3">SHSP domain-containing protein</fullName>
    </recommendedName>
</protein>
<dbReference type="Proteomes" id="UP000184315">
    <property type="component" value="Unassembled WGS sequence"/>
</dbReference>
<comment type="similarity">
    <text evidence="1 2">Belongs to the small heat shock protein (HSP20) family.</text>
</comment>
<dbReference type="InterPro" id="IPR008978">
    <property type="entry name" value="HSP20-like_chaperone"/>
</dbReference>
<evidence type="ECO:0000256" key="2">
    <source>
        <dbReference type="RuleBase" id="RU003616"/>
    </source>
</evidence>
<evidence type="ECO:0000259" key="3">
    <source>
        <dbReference type="PROSITE" id="PS01031"/>
    </source>
</evidence>
<dbReference type="RefSeq" id="WP_072721528.1">
    <property type="nucleotide sequence ID" value="NZ_LN889813.1"/>
</dbReference>
<dbReference type="CDD" id="cd06464">
    <property type="entry name" value="ACD_sHsps-like"/>
    <property type="match status" value="1"/>
</dbReference>
<dbReference type="AlphaFoldDB" id="A0A1J1LQQ9"/>
<sequence>MIFENLKIWQFLGNLYQRIQFLTDNPISTNPPLTIWVAQEGTTPIRDVQMLETSTHLLLNISIPCFQPEDLQIRVTSETVFLAGEKIEQVQILGYCDFTYPAQEFQSLIPLPYAVHPETVTAEFQGNVLQLTLPKQKTFSPRTQGIIVRCDSTVKRLSVATE</sequence>
<dbReference type="PROSITE" id="PS01031">
    <property type="entry name" value="SHSP"/>
    <property type="match status" value="1"/>
</dbReference>
<dbReference type="InterPro" id="IPR002068">
    <property type="entry name" value="A-crystallin/Hsp20_dom"/>
</dbReference>
<dbReference type="STRING" id="671072.PL9214650206"/>
<dbReference type="Gene3D" id="2.60.40.790">
    <property type="match status" value="1"/>
</dbReference>
<feature type="domain" description="SHSP" evidence="3">
    <location>
        <begin position="36"/>
        <end position="151"/>
    </location>
</feature>
<dbReference type="OrthoDB" id="456927at2"/>
<gene>
    <name evidence="4" type="ORF">PL9214650206</name>
</gene>
<proteinExistence type="inferred from homology"/>